<evidence type="ECO:0000256" key="1">
    <source>
        <dbReference type="ARBA" id="ARBA00004225"/>
    </source>
</evidence>
<dbReference type="PRINTS" id="PR00926">
    <property type="entry name" value="MITOCARRIER"/>
</dbReference>
<keyword evidence="6" id="KW-1133">Transmembrane helix</keyword>
<comment type="similarity">
    <text evidence="2 10">Belongs to the mitochondrial carrier (TC 2.A.29) family.</text>
</comment>
<feature type="repeat" description="Solcar" evidence="9">
    <location>
        <begin position="99"/>
        <end position="190"/>
    </location>
</feature>
<evidence type="ECO:0000313" key="12">
    <source>
        <dbReference type="Proteomes" id="UP000245383"/>
    </source>
</evidence>
<dbReference type="SUPFAM" id="SSF103506">
    <property type="entry name" value="Mitochondrial carrier"/>
    <property type="match status" value="1"/>
</dbReference>
<dbReference type="AlphaFoldDB" id="A0A2T9Y349"/>
<gene>
    <name evidence="11" type="ORF">BB561_006564</name>
</gene>
<dbReference type="PANTHER" id="PTHR45618">
    <property type="entry name" value="MITOCHONDRIAL DICARBOXYLATE CARRIER-RELATED"/>
    <property type="match status" value="1"/>
</dbReference>
<evidence type="ECO:0000256" key="7">
    <source>
        <dbReference type="ARBA" id="ARBA00023128"/>
    </source>
</evidence>
<dbReference type="GO" id="GO:0031966">
    <property type="term" value="C:mitochondrial membrane"/>
    <property type="evidence" value="ECO:0007669"/>
    <property type="project" value="UniProtKB-SubCell"/>
</dbReference>
<keyword evidence="8 9" id="KW-0472">Membrane</keyword>
<evidence type="ECO:0000256" key="8">
    <source>
        <dbReference type="ARBA" id="ARBA00023136"/>
    </source>
</evidence>
<sequence length="296" mass="32185">MSQGSKQTISTPFYFGGVASCSAAVFTHPMDLLKVRLQTNIGSKASIGKVVSEIFRVQGVSGFYRGLSAALLRQASYSTVRFGIYEKLRGKMKRSDGSVSHLASMVSGIVGGAVGGVFGNPADVANVRMQNDGSLPANQKRNYKNIFDALTRMAREEGYKSFFVGLGPNVTRGMVVTMSQVAFYDIFKSTLVGYGMSPENISTHLSSSLLAALLTTTVTNPIDIAKTRIMNSKGREYTGMINTIVSMVKNEGSLSLFKGWAPSLLRLGPHTILVFVFLEQYKSLYIKYFSASKQQI</sequence>
<organism evidence="11 12">
    <name type="scientific">Smittium simulii</name>
    <dbReference type="NCBI Taxonomy" id="133385"/>
    <lineage>
        <taxon>Eukaryota</taxon>
        <taxon>Fungi</taxon>
        <taxon>Fungi incertae sedis</taxon>
        <taxon>Zoopagomycota</taxon>
        <taxon>Kickxellomycotina</taxon>
        <taxon>Harpellomycetes</taxon>
        <taxon>Harpellales</taxon>
        <taxon>Legeriomycetaceae</taxon>
        <taxon>Smittium</taxon>
    </lineage>
</organism>
<dbReference type="PROSITE" id="PS50920">
    <property type="entry name" value="SOLCAR"/>
    <property type="match status" value="3"/>
</dbReference>
<protein>
    <recommendedName>
        <fullName evidence="13">Mitochondrial dicarboxylate transporter</fullName>
    </recommendedName>
</protein>
<dbReference type="Pfam" id="PF00153">
    <property type="entry name" value="Mito_carr"/>
    <property type="match status" value="3"/>
</dbReference>
<dbReference type="InterPro" id="IPR050391">
    <property type="entry name" value="Mito_Metabolite_Transporter"/>
</dbReference>
<evidence type="ECO:0000313" key="11">
    <source>
        <dbReference type="EMBL" id="PVU86772.1"/>
    </source>
</evidence>
<comment type="caution">
    <text evidence="11">The sequence shown here is derived from an EMBL/GenBank/DDBJ whole genome shotgun (WGS) entry which is preliminary data.</text>
</comment>
<keyword evidence="5" id="KW-0677">Repeat</keyword>
<dbReference type="PROSITE" id="PS51257">
    <property type="entry name" value="PROKAR_LIPOPROTEIN"/>
    <property type="match status" value="1"/>
</dbReference>
<dbReference type="STRING" id="133385.A0A2T9Y349"/>
<dbReference type="InterPro" id="IPR002067">
    <property type="entry name" value="MCP"/>
</dbReference>
<evidence type="ECO:0000256" key="4">
    <source>
        <dbReference type="ARBA" id="ARBA00022692"/>
    </source>
</evidence>
<dbReference type="EMBL" id="MBFR01000608">
    <property type="protein sequence ID" value="PVU86772.1"/>
    <property type="molecule type" value="Genomic_DNA"/>
</dbReference>
<dbReference type="Gene3D" id="1.50.40.10">
    <property type="entry name" value="Mitochondrial carrier domain"/>
    <property type="match status" value="1"/>
</dbReference>
<evidence type="ECO:0000256" key="6">
    <source>
        <dbReference type="ARBA" id="ARBA00022989"/>
    </source>
</evidence>
<reference evidence="11 12" key="1">
    <citation type="journal article" date="2018" name="MBio">
        <title>Comparative Genomics Reveals the Core Gene Toolbox for the Fungus-Insect Symbiosis.</title>
        <authorList>
            <person name="Wang Y."/>
            <person name="Stata M."/>
            <person name="Wang W."/>
            <person name="Stajich J.E."/>
            <person name="White M.M."/>
            <person name="Moncalvo J.M."/>
        </authorList>
    </citation>
    <scope>NUCLEOTIDE SEQUENCE [LARGE SCALE GENOMIC DNA]</scope>
    <source>
        <strain evidence="11 12">SWE-8-4</strain>
    </source>
</reference>
<keyword evidence="4 9" id="KW-0812">Transmembrane</keyword>
<comment type="subcellular location">
    <subcellularLocation>
        <location evidence="1">Mitochondrion membrane</location>
        <topology evidence="1">Multi-pass membrane protein</topology>
    </subcellularLocation>
</comment>
<proteinExistence type="inferred from homology"/>
<dbReference type="InterPro" id="IPR018108">
    <property type="entry name" value="MCP_transmembrane"/>
</dbReference>
<dbReference type="Proteomes" id="UP000245383">
    <property type="component" value="Unassembled WGS sequence"/>
</dbReference>
<accession>A0A2T9Y349</accession>
<dbReference type="InterPro" id="IPR023395">
    <property type="entry name" value="MCP_dom_sf"/>
</dbReference>
<feature type="repeat" description="Solcar" evidence="9">
    <location>
        <begin position="199"/>
        <end position="284"/>
    </location>
</feature>
<evidence type="ECO:0008006" key="13">
    <source>
        <dbReference type="Google" id="ProtNLM"/>
    </source>
</evidence>
<keyword evidence="7" id="KW-0496">Mitochondrion</keyword>
<evidence type="ECO:0000256" key="10">
    <source>
        <dbReference type="RuleBase" id="RU000488"/>
    </source>
</evidence>
<keyword evidence="12" id="KW-1185">Reference proteome</keyword>
<evidence type="ECO:0000256" key="3">
    <source>
        <dbReference type="ARBA" id="ARBA00022448"/>
    </source>
</evidence>
<evidence type="ECO:0000256" key="9">
    <source>
        <dbReference type="PROSITE-ProRule" id="PRU00282"/>
    </source>
</evidence>
<evidence type="ECO:0000256" key="2">
    <source>
        <dbReference type="ARBA" id="ARBA00006375"/>
    </source>
</evidence>
<keyword evidence="3 10" id="KW-0813">Transport</keyword>
<dbReference type="OrthoDB" id="448427at2759"/>
<dbReference type="GO" id="GO:0055085">
    <property type="term" value="P:transmembrane transport"/>
    <property type="evidence" value="ECO:0007669"/>
    <property type="project" value="InterPro"/>
</dbReference>
<name>A0A2T9Y349_9FUNG</name>
<feature type="repeat" description="Solcar" evidence="9">
    <location>
        <begin position="7"/>
        <end position="91"/>
    </location>
</feature>
<evidence type="ECO:0000256" key="5">
    <source>
        <dbReference type="ARBA" id="ARBA00022737"/>
    </source>
</evidence>